<dbReference type="Proteomes" id="UP000585474">
    <property type="component" value="Unassembled WGS sequence"/>
</dbReference>
<organism evidence="2 3">
    <name type="scientific">Actinidia rufa</name>
    <dbReference type="NCBI Taxonomy" id="165716"/>
    <lineage>
        <taxon>Eukaryota</taxon>
        <taxon>Viridiplantae</taxon>
        <taxon>Streptophyta</taxon>
        <taxon>Embryophyta</taxon>
        <taxon>Tracheophyta</taxon>
        <taxon>Spermatophyta</taxon>
        <taxon>Magnoliopsida</taxon>
        <taxon>eudicotyledons</taxon>
        <taxon>Gunneridae</taxon>
        <taxon>Pentapetalae</taxon>
        <taxon>asterids</taxon>
        <taxon>Ericales</taxon>
        <taxon>Actinidiaceae</taxon>
        <taxon>Actinidia</taxon>
    </lineage>
</organism>
<feature type="region of interest" description="Disordered" evidence="1">
    <location>
        <begin position="93"/>
        <end position="112"/>
    </location>
</feature>
<proteinExistence type="predicted"/>
<comment type="caution">
    <text evidence="2">The sequence shown here is derived from an EMBL/GenBank/DDBJ whole genome shotgun (WGS) entry which is preliminary data.</text>
</comment>
<keyword evidence="3" id="KW-1185">Reference proteome</keyword>
<dbReference type="AlphaFoldDB" id="A0A7J0DMT9"/>
<evidence type="ECO:0000313" key="2">
    <source>
        <dbReference type="EMBL" id="GFS38270.1"/>
    </source>
</evidence>
<accession>A0A7J0DMT9</accession>
<name>A0A7J0DMT9_9ERIC</name>
<protein>
    <submittedName>
        <fullName evidence="2">Uncharacterized protein</fullName>
    </submittedName>
</protein>
<reference evidence="3" key="1">
    <citation type="submission" date="2019-07" db="EMBL/GenBank/DDBJ databases">
        <title>De Novo Assembly of kiwifruit Actinidia rufa.</title>
        <authorList>
            <person name="Sugita-Konishi S."/>
            <person name="Sato K."/>
            <person name="Mori E."/>
            <person name="Abe Y."/>
            <person name="Kisaki G."/>
            <person name="Hamano K."/>
            <person name="Suezawa K."/>
            <person name="Otani M."/>
            <person name="Fukuda T."/>
            <person name="Manabe T."/>
            <person name="Gomi K."/>
            <person name="Tabuchi M."/>
            <person name="Akimitsu K."/>
            <person name="Kataoka I."/>
        </authorList>
    </citation>
    <scope>NUCLEOTIDE SEQUENCE [LARGE SCALE GENOMIC DNA]</scope>
    <source>
        <strain evidence="3">cv. Fuchu</strain>
    </source>
</reference>
<sequence>MHRQEQFIVTEGASGLHKMEWAILGSHSYFPIQTQIELLHIVELPEEDEPQMALVMSTLKVLRRLNEDKLGELLAIQMKDRSTREFAEAPGDAIEAIDGEENEGDDLPIPTQTMHDMEHVEGLGTPSSRLTAASTTPKSSKKRVSLLMTLLMGLLK</sequence>
<gene>
    <name evidence="2" type="ORF">Acr_00g0056580</name>
</gene>
<feature type="compositionally biased region" description="Acidic residues" evidence="1">
    <location>
        <begin position="95"/>
        <end position="106"/>
    </location>
</feature>
<evidence type="ECO:0000256" key="1">
    <source>
        <dbReference type="SAM" id="MobiDB-lite"/>
    </source>
</evidence>
<evidence type="ECO:0000313" key="3">
    <source>
        <dbReference type="Proteomes" id="UP000585474"/>
    </source>
</evidence>
<dbReference type="EMBL" id="BJWL01000306">
    <property type="protein sequence ID" value="GFS38270.1"/>
    <property type="molecule type" value="Genomic_DNA"/>
</dbReference>